<gene>
    <name evidence="2" type="ORF">F9U64_12585</name>
</gene>
<keyword evidence="1" id="KW-0472">Membrane</keyword>
<proteinExistence type="predicted"/>
<dbReference type="OrthoDB" id="2965879at2"/>
<reference evidence="2 3" key="1">
    <citation type="submission" date="2019-10" db="EMBL/GenBank/DDBJ databases">
        <title>Gracilibacillus sp. nov. isolated from rice seeds.</title>
        <authorList>
            <person name="He S."/>
        </authorList>
    </citation>
    <scope>NUCLEOTIDE SEQUENCE [LARGE SCALE GENOMIC DNA]</scope>
    <source>
        <strain evidence="2 3">TD8</strain>
    </source>
</reference>
<evidence type="ECO:0000313" key="3">
    <source>
        <dbReference type="Proteomes" id="UP000480246"/>
    </source>
</evidence>
<name>A0A7C8L321_9BACI</name>
<keyword evidence="3" id="KW-1185">Reference proteome</keyword>
<feature type="transmembrane region" description="Helical" evidence="1">
    <location>
        <begin position="141"/>
        <end position="165"/>
    </location>
</feature>
<keyword evidence="1" id="KW-0812">Transmembrane</keyword>
<feature type="transmembrane region" description="Helical" evidence="1">
    <location>
        <begin position="37"/>
        <end position="54"/>
    </location>
</feature>
<feature type="transmembrane region" description="Helical" evidence="1">
    <location>
        <begin position="85"/>
        <end position="104"/>
    </location>
</feature>
<feature type="transmembrane region" description="Helical" evidence="1">
    <location>
        <begin position="116"/>
        <end position="135"/>
    </location>
</feature>
<feature type="transmembrane region" description="Helical" evidence="1">
    <location>
        <begin position="265"/>
        <end position="286"/>
    </location>
</feature>
<evidence type="ECO:0000256" key="1">
    <source>
        <dbReference type="SAM" id="Phobius"/>
    </source>
</evidence>
<dbReference type="Proteomes" id="UP000480246">
    <property type="component" value="Unassembled WGS sequence"/>
</dbReference>
<feature type="transmembrane region" description="Helical" evidence="1">
    <location>
        <begin position="61"/>
        <end position="79"/>
    </location>
</feature>
<protein>
    <submittedName>
        <fullName evidence="2">MFS transporter</fullName>
    </submittedName>
</protein>
<feature type="transmembrane region" description="Helical" evidence="1">
    <location>
        <begin position="186"/>
        <end position="206"/>
    </location>
</feature>
<dbReference type="AlphaFoldDB" id="A0A7C8L321"/>
<keyword evidence="1" id="KW-1133">Transmembrane helix</keyword>
<sequence length="433" mass="50714">MQARRSLFTTFIQGLTEMLAFFPVLLLLAILTVNENVYFWLTGLFVLLCLLVMIRSKMKKRPIVLIIAGIMAIGFSLLIGQDILAYLSSAVIGFIAAYRGVQYAETHREQLLPSRLLWTFGVPGYFFGYMLFSYFDSLVPYRGLLSGIGILFIIIMLFVTNRDLLQKESLSKDQKHRTSREMKKMNYSYLILTFLLVLILTNFQVIQSFLYHTVRSIMQAFISFVELFSNDEPPMEEQPVQNSQQMLPGMETGEPSKFAQVMEQIGIVVGIILIIVAVLFMLSLLFKKVRRMVKKAFLFIWDALKQVFTSNRFEQSDSEYTDEKENLFDWKNWRKEKQEEIKDRLQGVFGRKTNYDKLASEEKVRFLYREISRELRQQDKWQQSMTAHEVLAISEKEWDNLQRMYDQVRYGQDSLGVSSESELQSIWNKLRNK</sequence>
<organism evidence="2 3">
    <name type="scientific">Gracilibacillus oryzae</name>
    <dbReference type="NCBI Taxonomy" id="1672701"/>
    <lineage>
        <taxon>Bacteria</taxon>
        <taxon>Bacillati</taxon>
        <taxon>Bacillota</taxon>
        <taxon>Bacilli</taxon>
        <taxon>Bacillales</taxon>
        <taxon>Bacillaceae</taxon>
        <taxon>Gracilibacillus</taxon>
    </lineage>
</organism>
<dbReference type="EMBL" id="WEID01000063">
    <property type="protein sequence ID" value="KAB8132334.1"/>
    <property type="molecule type" value="Genomic_DNA"/>
</dbReference>
<feature type="transmembrane region" description="Helical" evidence="1">
    <location>
        <begin position="7"/>
        <end position="31"/>
    </location>
</feature>
<accession>A0A7C8L321</accession>
<evidence type="ECO:0000313" key="2">
    <source>
        <dbReference type="EMBL" id="KAB8132334.1"/>
    </source>
</evidence>
<comment type="caution">
    <text evidence="2">The sequence shown here is derived from an EMBL/GenBank/DDBJ whole genome shotgun (WGS) entry which is preliminary data.</text>
</comment>